<evidence type="ECO:0000256" key="1">
    <source>
        <dbReference type="SAM" id="MobiDB-lite"/>
    </source>
</evidence>
<dbReference type="EMBL" id="BTRK01000005">
    <property type="protein sequence ID" value="GMR51413.1"/>
    <property type="molecule type" value="Genomic_DNA"/>
</dbReference>
<reference evidence="3" key="1">
    <citation type="submission" date="2022-10" db="EMBL/GenBank/DDBJ databases">
        <title>Genome assembly of Pristionchus species.</title>
        <authorList>
            <person name="Yoshida K."/>
            <person name="Sommer R.J."/>
        </authorList>
    </citation>
    <scope>NUCLEOTIDE SEQUENCE [LARGE SCALE GENOMIC DNA]</scope>
    <source>
        <strain evidence="3">RS5460</strain>
    </source>
</reference>
<accession>A0AAN5CV51</accession>
<gene>
    <name evidence="2" type="ORF">PMAYCL1PPCAC_21608</name>
</gene>
<dbReference type="Proteomes" id="UP001328107">
    <property type="component" value="Unassembled WGS sequence"/>
</dbReference>
<feature type="region of interest" description="Disordered" evidence="1">
    <location>
        <begin position="1"/>
        <end position="21"/>
    </location>
</feature>
<feature type="compositionally biased region" description="Polar residues" evidence="1">
    <location>
        <begin position="12"/>
        <end position="21"/>
    </location>
</feature>
<proteinExistence type="predicted"/>
<comment type="caution">
    <text evidence="2">The sequence shown here is derived from an EMBL/GenBank/DDBJ whole genome shotgun (WGS) entry which is preliminary data.</text>
</comment>
<feature type="non-terminal residue" evidence="2">
    <location>
        <position position="1"/>
    </location>
</feature>
<name>A0AAN5CV51_9BILA</name>
<protein>
    <submittedName>
        <fullName evidence="2">Uncharacterized protein</fullName>
    </submittedName>
</protein>
<keyword evidence="3" id="KW-1185">Reference proteome</keyword>
<dbReference type="AlphaFoldDB" id="A0AAN5CV51"/>
<evidence type="ECO:0000313" key="2">
    <source>
        <dbReference type="EMBL" id="GMR51413.1"/>
    </source>
</evidence>
<evidence type="ECO:0000313" key="3">
    <source>
        <dbReference type="Proteomes" id="UP001328107"/>
    </source>
</evidence>
<organism evidence="2 3">
    <name type="scientific">Pristionchus mayeri</name>
    <dbReference type="NCBI Taxonomy" id="1317129"/>
    <lineage>
        <taxon>Eukaryota</taxon>
        <taxon>Metazoa</taxon>
        <taxon>Ecdysozoa</taxon>
        <taxon>Nematoda</taxon>
        <taxon>Chromadorea</taxon>
        <taxon>Rhabditida</taxon>
        <taxon>Rhabditina</taxon>
        <taxon>Diplogasteromorpha</taxon>
        <taxon>Diplogasteroidea</taxon>
        <taxon>Neodiplogasteridae</taxon>
        <taxon>Pristionchus</taxon>
    </lineage>
</organism>
<sequence>GNPSESYICDPGTSNSNRSSIQKGNKFVNFTNQNTDLKSAPILVWIEQGNAHSDDSQVYDAALFYRSPARAGLITIMNTEPFTLTTDTRGVSGDLSSISEHIVNQKHHSH</sequence>